<dbReference type="EMBL" id="BPRA01000014">
    <property type="protein sequence ID" value="GJE56697.1"/>
    <property type="molecule type" value="Genomic_DNA"/>
</dbReference>
<reference evidence="1" key="1">
    <citation type="journal article" date="2021" name="Front. Microbiol.">
        <title>Comprehensive Comparative Genomics and Phenotyping of Methylobacterium Species.</title>
        <authorList>
            <person name="Alessa O."/>
            <person name="Ogura Y."/>
            <person name="Fujitani Y."/>
            <person name="Takami H."/>
            <person name="Hayashi T."/>
            <person name="Sahin N."/>
            <person name="Tani A."/>
        </authorList>
    </citation>
    <scope>NUCLEOTIDE SEQUENCE</scope>
    <source>
        <strain evidence="1">DSM 23674</strain>
    </source>
</reference>
<organism evidence="1 2">
    <name type="scientific">Methylobacterium thuringiense</name>
    <dbReference type="NCBI Taxonomy" id="1003091"/>
    <lineage>
        <taxon>Bacteria</taxon>
        <taxon>Pseudomonadati</taxon>
        <taxon>Pseudomonadota</taxon>
        <taxon>Alphaproteobacteria</taxon>
        <taxon>Hyphomicrobiales</taxon>
        <taxon>Methylobacteriaceae</taxon>
        <taxon>Methylobacterium</taxon>
    </lineage>
</organism>
<reference evidence="1" key="2">
    <citation type="submission" date="2021-08" db="EMBL/GenBank/DDBJ databases">
        <authorList>
            <person name="Tani A."/>
            <person name="Ola A."/>
            <person name="Ogura Y."/>
            <person name="Katsura K."/>
            <person name="Hayashi T."/>
        </authorList>
    </citation>
    <scope>NUCLEOTIDE SEQUENCE</scope>
    <source>
        <strain evidence="1">DSM 23674</strain>
    </source>
</reference>
<dbReference type="InterPro" id="IPR027555">
    <property type="entry name" value="Mo5U34_MeTrfas-like"/>
</dbReference>
<sequence>MSQWTSHGLPERMDGLSFVDVGCWEGDICAEAVARGAASVLGIDYCTSPDLERTLSTSSFDFIQLDLLSEKALQLPEFDIVHSAGVLYHVENPLSFLYRLRKLCRFGGSIYVETTVAIGPTQEPVMLFHPRDSFDANPSNWWSPNEPCLIAMIEEVGLLDIEVTSRPECPSETKDFTMSRICVRGRVANTPTSISQKMLPRRPSYMPIAAGKGSRRPGGQP</sequence>
<gene>
    <name evidence="1" type="primary">cmoB_2</name>
    <name evidence="1" type="ORF">EKPJFOCH_3205</name>
</gene>
<accession>A0ABQ4TQ19</accession>
<proteinExistence type="predicted"/>
<comment type="caution">
    <text evidence="1">The sequence shown here is derived from an EMBL/GenBank/DDBJ whole genome shotgun (WGS) entry which is preliminary data.</text>
</comment>
<evidence type="ECO:0000313" key="1">
    <source>
        <dbReference type="EMBL" id="GJE56697.1"/>
    </source>
</evidence>
<dbReference type="InterPro" id="IPR029063">
    <property type="entry name" value="SAM-dependent_MTases_sf"/>
</dbReference>
<dbReference type="RefSeq" id="WP_147821733.1">
    <property type="nucleotide sequence ID" value="NZ_BPRA01000014.1"/>
</dbReference>
<dbReference type="CDD" id="cd02440">
    <property type="entry name" value="AdoMet_MTases"/>
    <property type="match status" value="1"/>
</dbReference>
<name>A0ABQ4TQ19_9HYPH</name>
<evidence type="ECO:0000313" key="2">
    <source>
        <dbReference type="Proteomes" id="UP001055101"/>
    </source>
</evidence>
<keyword evidence="2" id="KW-1185">Reference proteome</keyword>
<protein>
    <submittedName>
        <fullName evidence="1">tRNA U34 carboxymethyltransferase</fullName>
    </submittedName>
</protein>
<dbReference type="Pfam" id="PF08003">
    <property type="entry name" value="Methyltransf_9"/>
    <property type="match status" value="1"/>
</dbReference>
<dbReference type="SUPFAM" id="SSF53335">
    <property type="entry name" value="S-adenosyl-L-methionine-dependent methyltransferases"/>
    <property type="match status" value="1"/>
</dbReference>
<dbReference type="Gene3D" id="3.40.50.150">
    <property type="entry name" value="Vaccinia Virus protein VP39"/>
    <property type="match status" value="1"/>
</dbReference>
<dbReference type="Proteomes" id="UP001055101">
    <property type="component" value="Unassembled WGS sequence"/>
</dbReference>
<dbReference type="PANTHER" id="PTHR43861">
    <property type="entry name" value="TRANS-ACONITATE 2-METHYLTRANSFERASE-RELATED"/>
    <property type="match status" value="1"/>
</dbReference>